<evidence type="ECO:0000313" key="1">
    <source>
        <dbReference type="EMBL" id="RGE64923.1"/>
    </source>
</evidence>
<dbReference type="EMBL" id="QVLV01000001">
    <property type="protein sequence ID" value="RGE64923.1"/>
    <property type="molecule type" value="Genomic_DNA"/>
</dbReference>
<gene>
    <name evidence="1" type="ORF">DXC51_00895</name>
</gene>
<name>A0A3E3ICZ5_9FIRM</name>
<comment type="caution">
    <text evidence="1">The sequence shown here is derived from an EMBL/GenBank/DDBJ whole genome shotgun (WGS) entry which is preliminary data.</text>
</comment>
<organism evidence="1 2">
    <name type="scientific">Eisenbergiella massiliensis</name>
    <dbReference type="NCBI Taxonomy" id="1720294"/>
    <lineage>
        <taxon>Bacteria</taxon>
        <taxon>Bacillati</taxon>
        <taxon>Bacillota</taxon>
        <taxon>Clostridia</taxon>
        <taxon>Lachnospirales</taxon>
        <taxon>Lachnospiraceae</taxon>
        <taxon>Eisenbergiella</taxon>
    </lineage>
</organism>
<reference evidence="1" key="1">
    <citation type="submission" date="2018-08" db="EMBL/GenBank/DDBJ databases">
        <title>A genome reference for cultivated species of the human gut microbiota.</title>
        <authorList>
            <person name="Zou Y."/>
            <person name="Xue W."/>
            <person name="Luo G."/>
        </authorList>
    </citation>
    <scope>NUCLEOTIDE SEQUENCE [LARGE SCALE GENOMIC DNA]</scope>
    <source>
        <strain evidence="1">TF05-5AC</strain>
    </source>
</reference>
<keyword evidence="2" id="KW-1185">Reference proteome</keyword>
<dbReference type="Proteomes" id="UP000260812">
    <property type="component" value="Unassembled WGS sequence"/>
</dbReference>
<proteinExistence type="predicted"/>
<protein>
    <submittedName>
        <fullName evidence="1">Uncharacterized protein</fullName>
    </submittedName>
</protein>
<accession>A0A3E3ICZ5</accession>
<sequence>MQYVNLPGKYACRKDIKKSTFRLPPDVDFNVIYITDNAAGAAKKHRPAFRNTRKGPGLCVEIYYENAENPKMATNESRRVRV</sequence>
<evidence type="ECO:0000313" key="2">
    <source>
        <dbReference type="Proteomes" id="UP000260812"/>
    </source>
</evidence>
<dbReference type="AlphaFoldDB" id="A0A3E3ICZ5"/>